<dbReference type="NCBIfam" id="TIGR04183">
    <property type="entry name" value="Por_Secre_tail"/>
    <property type="match status" value="1"/>
</dbReference>
<dbReference type="NCBIfam" id="TIGR02608">
    <property type="entry name" value="delta_60_rpt"/>
    <property type="match status" value="5"/>
</dbReference>
<dbReference type="Proteomes" id="UP000294155">
    <property type="component" value="Unassembled WGS sequence"/>
</dbReference>
<dbReference type="Pfam" id="PF17164">
    <property type="entry name" value="DUF5122"/>
    <property type="match status" value="5"/>
</dbReference>
<gene>
    <name evidence="2" type="ORF">EWM57_12305</name>
</gene>
<dbReference type="InterPro" id="IPR013431">
    <property type="entry name" value="Delta_60_rpt"/>
</dbReference>
<protein>
    <submittedName>
        <fullName evidence="2">T9SS type A sorting domain-containing protein</fullName>
    </submittedName>
</protein>
<proteinExistence type="predicted"/>
<keyword evidence="3" id="KW-1185">Reference proteome</keyword>
<accession>A0A4Q5LAI7</accession>
<reference evidence="2 3" key="1">
    <citation type="submission" date="2019-02" db="EMBL/GenBank/DDBJ databases">
        <title>Bacterial novel species isolated from soil.</title>
        <authorList>
            <person name="Jung H.-Y."/>
        </authorList>
    </citation>
    <scope>NUCLEOTIDE SEQUENCE [LARGE SCALE GENOMIC DNA]</scope>
    <source>
        <strain evidence="2 3">1-3-3-3</strain>
    </source>
</reference>
<feature type="non-terminal residue" evidence="2">
    <location>
        <position position="1"/>
    </location>
</feature>
<name>A0A4Q5LAI7_9BACT</name>
<organism evidence="2 3">
    <name type="scientific">Hymenobacter persicinus</name>
    <dbReference type="NCBI Taxonomy" id="2025506"/>
    <lineage>
        <taxon>Bacteria</taxon>
        <taxon>Pseudomonadati</taxon>
        <taxon>Bacteroidota</taxon>
        <taxon>Cytophagia</taxon>
        <taxon>Cytophagales</taxon>
        <taxon>Hymenobacteraceae</taxon>
        <taxon>Hymenobacter</taxon>
    </lineage>
</organism>
<dbReference type="AlphaFoldDB" id="A0A4Q5LAI7"/>
<dbReference type="RefSeq" id="WP_129921451.1">
    <property type="nucleotide sequence ID" value="NZ_SEWE01000023.1"/>
</dbReference>
<dbReference type="SUPFAM" id="SSF63829">
    <property type="entry name" value="Calcium-dependent phosphotriesterase"/>
    <property type="match status" value="1"/>
</dbReference>
<dbReference type="InterPro" id="IPR026444">
    <property type="entry name" value="Secre_tail"/>
</dbReference>
<feature type="domain" description="Secretion system C-terminal sorting" evidence="1">
    <location>
        <begin position="320"/>
        <end position="390"/>
    </location>
</feature>
<dbReference type="Pfam" id="PF18962">
    <property type="entry name" value="Por_Secre_tail"/>
    <property type="match status" value="1"/>
</dbReference>
<evidence type="ECO:0000259" key="1">
    <source>
        <dbReference type="Pfam" id="PF18962"/>
    </source>
</evidence>
<comment type="caution">
    <text evidence="2">The sequence shown here is derived from an EMBL/GenBank/DDBJ whole genome shotgun (WGS) entry which is preliminary data.</text>
</comment>
<sequence length="391" mass="41468">QPDGKLLVAGALIEAGLSYYTRGVTRLLPDGAPDNTFSVGQGFSNPVKHLLLQPDGRMLAVGTFGSVNTLSTLGVARLLANGTPDASFRVNPPTVFIREPHAAVLQPDGKVVVSGFFNKFSGGTTFGLVRYRPDGSEDPTFANSTEFTNASGYVPLYGLALQADGKLLVGGEFSRYGSQDVRNLIRLQPSGQLDPSFAPDLSWRRLGEATVQAILIQPNGRLLTSGTIFSTNIGSTAPFMARFQPDGAPDASFSAPIFTDRTGPASISVQPSGAVLLYGYFARLRFGTAGPYVESPLVRIDAGNVLAVGGPRSLARTEAWPVPVHDALHLRLEAAAQPRQLALVDALGRTVRQQPVSQTELTLPVAGLPAGVYLLRIDYAAGVVTRRIVVE</sequence>
<dbReference type="EMBL" id="SEWE01000023">
    <property type="protein sequence ID" value="RYU78958.1"/>
    <property type="molecule type" value="Genomic_DNA"/>
</dbReference>
<dbReference type="OrthoDB" id="9805017at2"/>
<evidence type="ECO:0000313" key="2">
    <source>
        <dbReference type="EMBL" id="RYU78958.1"/>
    </source>
</evidence>
<dbReference type="Gene3D" id="2.80.10.50">
    <property type="match status" value="2"/>
</dbReference>
<evidence type="ECO:0000313" key="3">
    <source>
        <dbReference type="Proteomes" id="UP000294155"/>
    </source>
</evidence>